<dbReference type="OMA" id="YSIMNSG"/>
<reference evidence="1 2" key="1">
    <citation type="submission" date="2013-10" db="EMBL/GenBank/DDBJ databases">
        <authorList>
            <consortium name="International Citrus Genome Consortium"/>
            <person name="Jenkins J."/>
            <person name="Schmutz J."/>
            <person name="Prochnik S."/>
            <person name="Rokhsar D."/>
            <person name="Gmitter F."/>
            <person name="Ollitrault P."/>
            <person name="Machado M."/>
            <person name="Talon M."/>
            <person name="Wincker P."/>
            <person name="Jaillon O."/>
            <person name="Morgante M."/>
        </authorList>
    </citation>
    <scope>NUCLEOTIDE SEQUENCE</scope>
    <source>
        <strain evidence="2">cv. Clemenules</strain>
    </source>
</reference>
<dbReference type="AlphaFoldDB" id="V4TFB8"/>
<dbReference type="InParanoid" id="V4TFB8"/>
<dbReference type="Gramene" id="ESR50270">
    <property type="protein sequence ID" value="ESR50270"/>
    <property type="gene ID" value="CICLE_v10033323mg"/>
</dbReference>
<accession>V4TFB8</accession>
<sequence>ITQLYNDGQVNRQMFSLASQPELQVTHYSGFNVKDFKFHTIHCDQNKKTQNSGVMVKGKNQDGGVSYNGTLKNIIELHYTEGNKFVLFNCDWYDTA</sequence>
<dbReference type="Proteomes" id="UP000030687">
    <property type="component" value="Unassembled WGS sequence"/>
</dbReference>
<evidence type="ECO:0000313" key="1">
    <source>
        <dbReference type="EMBL" id="ESR50270.1"/>
    </source>
</evidence>
<evidence type="ECO:0000313" key="2">
    <source>
        <dbReference type="Proteomes" id="UP000030687"/>
    </source>
</evidence>
<keyword evidence="2" id="KW-1185">Reference proteome</keyword>
<proteinExistence type="predicted"/>
<organism evidence="1 2">
    <name type="scientific">Citrus clementina</name>
    <name type="common">Clementine</name>
    <name type="synonym">Citrus deliciosa x Citrus sinensis</name>
    <dbReference type="NCBI Taxonomy" id="85681"/>
    <lineage>
        <taxon>Eukaryota</taxon>
        <taxon>Viridiplantae</taxon>
        <taxon>Streptophyta</taxon>
        <taxon>Embryophyta</taxon>
        <taxon>Tracheophyta</taxon>
        <taxon>Spermatophyta</taxon>
        <taxon>Magnoliopsida</taxon>
        <taxon>eudicotyledons</taxon>
        <taxon>Gunneridae</taxon>
        <taxon>Pentapetalae</taxon>
        <taxon>rosids</taxon>
        <taxon>malvids</taxon>
        <taxon>Sapindales</taxon>
        <taxon>Rutaceae</taxon>
        <taxon>Aurantioideae</taxon>
        <taxon>Citrus</taxon>
    </lineage>
</organism>
<dbReference type="EMBL" id="KI536726">
    <property type="protein sequence ID" value="ESR50270.1"/>
    <property type="molecule type" value="Genomic_DNA"/>
</dbReference>
<evidence type="ECO:0008006" key="3">
    <source>
        <dbReference type="Google" id="ProtNLM"/>
    </source>
</evidence>
<dbReference type="PANTHER" id="PTHR48258">
    <property type="entry name" value="DUF4218 DOMAIN-CONTAINING PROTEIN-RELATED"/>
    <property type="match status" value="1"/>
</dbReference>
<protein>
    <recommendedName>
        <fullName evidence="3">DUF4216 domain-containing protein</fullName>
    </recommendedName>
</protein>
<gene>
    <name evidence="1" type="ORF">CICLE_v10033323mg</name>
</gene>
<dbReference type="KEGG" id="cic:CICLE_v10033323mg"/>
<name>V4TFB8_CITCL</name>
<feature type="non-terminal residue" evidence="1">
    <location>
        <position position="1"/>
    </location>
</feature>